<dbReference type="AlphaFoldDB" id="A0A2V5IHS6"/>
<dbReference type="PANTHER" id="PTHR19139:SF199">
    <property type="entry name" value="MIP17260P"/>
    <property type="match status" value="1"/>
</dbReference>
<dbReference type="OMA" id="SMMNVFI"/>
<protein>
    <submittedName>
        <fullName evidence="8">Aquaporin</fullName>
    </submittedName>
</protein>
<keyword evidence="9" id="KW-1185">Reference proteome</keyword>
<evidence type="ECO:0000256" key="6">
    <source>
        <dbReference type="RuleBase" id="RU000477"/>
    </source>
</evidence>
<feature type="transmembrane region" description="Helical" evidence="7">
    <location>
        <begin position="129"/>
        <end position="150"/>
    </location>
</feature>
<dbReference type="Gene3D" id="1.20.1080.10">
    <property type="entry name" value="Glycerol uptake facilitator protein"/>
    <property type="match status" value="1"/>
</dbReference>
<name>A0A2V5IHS6_ASPV1</name>
<dbReference type="GO" id="GO:0005886">
    <property type="term" value="C:plasma membrane"/>
    <property type="evidence" value="ECO:0007669"/>
    <property type="project" value="TreeGrafter"/>
</dbReference>
<gene>
    <name evidence="8" type="ORF">BO99DRAFT_399002</name>
</gene>
<dbReference type="InterPro" id="IPR023271">
    <property type="entry name" value="Aquaporin-like"/>
</dbReference>
<keyword evidence="5 7" id="KW-0472">Membrane</keyword>
<dbReference type="InterPro" id="IPR034294">
    <property type="entry name" value="Aquaporin_transptr"/>
</dbReference>
<dbReference type="Proteomes" id="UP000249829">
    <property type="component" value="Unassembled WGS sequence"/>
</dbReference>
<evidence type="ECO:0000256" key="7">
    <source>
        <dbReference type="SAM" id="Phobius"/>
    </source>
</evidence>
<dbReference type="PANTHER" id="PTHR19139">
    <property type="entry name" value="AQUAPORIN TRANSPORTER"/>
    <property type="match status" value="1"/>
</dbReference>
<feature type="transmembrane region" description="Helical" evidence="7">
    <location>
        <begin position="90"/>
        <end position="109"/>
    </location>
</feature>
<keyword evidence="3 6" id="KW-0812">Transmembrane</keyword>
<dbReference type="STRING" id="1450538.A0A2V5IHS6"/>
<evidence type="ECO:0000256" key="2">
    <source>
        <dbReference type="ARBA" id="ARBA00006175"/>
    </source>
</evidence>
<dbReference type="Pfam" id="PF00230">
    <property type="entry name" value="MIP"/>
    <property type="match status" value="1"/>
</dbReference>
<organism evidence="8 9">
    <name type="scientific">Aspergillus violaceofuscus (strain CBS 115571)</name>
    <dbReference type="NCBI Taxonomy" id="1450538"/>
    <lineage>
        <taxon>Eukaryota</taxon>
        <taxon>Fungi</taxon>
        <taxon>Dikarya</taxon>
        <taxon>Ascomycota</taxon>
        <taxon>Pezizomycotina</taxon>
        <taxon>Eurotiomycetes</taxon>
        <taxon>Eurotiomycetidae</taxon>
        <taxon>Eurotiales</taxon>
        <taxon>Aspergillaceae</taxon>
        <taxon>Aspergillus</taxon>
    </lineage>
</organism>
<feature type="transmembrane region" description="Helical" evidence="7">
    <location>
        <begin position="302"/>
        <end position="321"/>
    </location>
</feature>
<feature type="transmembrane region" description="Helical" evidence="7">
    <location>
        <begin position="179"/>
        <end position="201"/>
    </location>
</feature>
<sequence>MAVPYLPEYEQEETAMHLPPATPHHLREHGLEPANSPFAGRIGANQDFVLDRSDPKNLAELDRVPDAAPCMNAREIFDLRGFLSPDLWKFAMLECVASMLNTFISAWVTTHPYAPMTASTAASGVYGTVTFFSPAFGGLTNLLLTPLLIYTFSPSSGGHINPLITLATFFARIISFPRAVLYILGQTLGGALAGFALHAAFGDRHITVGGCYIDTTQVPVTSGLVIEFFACLIIVWLCFGVALDPRQAKVFGPAVGPWLVGVVVGVITWGTSFTRTGYIGASVNPARCFGAYVASEFPGYHWIHWVGPLAASVAHGFVYFVDPLWKDPRSKS</sequence>
<evidence type="ECO:0000256" key="5">
    <source>
        <dbReference type="ARBA" id="ARBA00023136"/>
    </source>
</evidence>
<comment type="similarity">
    <text evidence="2 6">Belongs to the MIP/aquaporin (TC 1.A.8) family.</text>
</comment>
<feature type="transmembrane region" description="Helical" evidence="7">
    <location>
        <begin position="250"/>
        <end position="270"/>
    </location>
</feature>
<feature type="transmembrane region" description="Helical" evidence="7">
    <location>
        <begin position="221"/>
        <end position="243"/>
    </location>
</feature>
<keyword evidence="6" id="KW-0813">Transport</keyword>
<evidence type="ECO:0000256" key="4">
    <source>
        <dbReference type="ARBA" id="ARBA00022989"/>
    </source>
</evidence>
<evidence type="ECO:0000313" key="9">
    <source>
        <dbReference type="Proteomes" id="UP000249829"/>
    </source>
</evidence>
<dbReference type="EMBL" id="KZ825105">
    <property type="protein sequence ID" value="PYI23477.1"/>
    <property type="molecule type" value="Genomic_DNA"/>
</dbReference>
<accession>A0A2V5IHS6</accession>
<evidence type="ECO:0000256" key="3">
    <source>
        <dbReference type="ARBA" id="ARBA00022692"/>
    </source>
</evidence>
<reference evidence="8 9" key="1">
    <citation type="submission" date="2018-02" db="EMBL/GenBank/DDBJ databases">
        <title>The genomes of Aspergillus section Nigri reveals drivers in fungal speciation.</title>
        <authorList>
            <consortium name="DOE Joint Genome Institute"/>
            <person name="Vesth T.C."/>
            <person name="Nybo J."/>
            <person name="Theobald S."/>
            <person name="Brandl J."/>
            <person name="Frisvad J.C."/>
            <person name="Nielsen K.F."/>
            <person name="Lyhne E.K."/>
            <person name="Kogle M.E."/>
            <person name="Kuo A."/>
            <person name="Riley R."/>
            <person name="Clum A."/>
            <person name="Nolan M."/>
            <person name="Lipzen A."/>
            <person name="Salamov A."/>
            <person name="Henrissat B."/>
            <person name="Wiebenga A."/>
            <person name="De vries R.P."/>
            <person name="Grigoriev I.V."/>
            <person name="Mortensen U.H."/>
            <person name="Andersen M.R."/>
            <person name="Baker S.E."/>
        </authorList>
    </citation>
    <scope>NUCLEOTIDE SEQUENCE [LARGE SCALE GENOMIC DNA]</scope>
    <source>
        <strain evidence="8 9">CBS 115571</strain>
    </source>
</reference>
<dbReference type="SUPFAM" id="SSF81338">
    <property type="entry name" value="Aquaporin-like"/>
    <property type="match status" value="1"/>
</dbReference>
<evidence type="ECO:0000256" key="1">
    <source>
        <dbReference type="ARBA" id="ARBA00004141"/>
    </source>
</evidence>
<dbReference type="InterPro" id="IPR000425">
    <property type="entry name" value="MIP"/>
</dbReference>
<evidence type="ECO:0000313" key="8">
    <source>
        <dbReference type="EMBL" id="PYI23477.1"/>
    </source>
</evidence>
<keyword evidence="4 7" id="KW-1133">Transmembrane helix</keyword>
<dbReference type="GO" id="GO:0015250">
    <property type="term" value="F:water channel activity"/>
    <property type="evidence" value="ECO:0007669"/>
    <property type="project" value="TreeGrafter"/>
</dbReference>
<comment type="subcellular location">
    <subcellularLocation>
        <location evidence="1">Membrane</location>
        <topology evidence="1">Multi-pass membrane protein</topology>
    </subcellularLocation>
</comment>
<dbReference type="PRINTS" id="PR00783">
    <property type="entry name" value="MINTRINSICP"/>
</dbReference>
<proteinExistence type="inferred from homology"/>